<dbReference type="PANTHER" id="PTHR47018:SF3">
    <property type="entry name" value="MYCBP-ASSOCIATED PROTEIN"/>
    <property type="match status" value="1"/>
</dbReference>
<dbReference type="OrthoDB" id="5986443at2759"/>
<name>A0A2G8K779_STIJA</name>
<dbReference type="Proteomes" id="UP000230750">
    <property type="component" value="Unassembled WGS sequence"/>
</dbReference>
<gene>
    <name evidence="1" type="ORF">BSL78_19364</name>
</gene>
<accession>A0A2G8K779</accession>
<reference evidence="1 2" key="1">
    <citation type="journal article" date="2017" name="PLoS Biol.">
        <title>The sea cucumber genome provides insights into morphological evolution and visceral regeneration.</title>
        <authorList>
            <person name="Zhang X."/>
            <person name="Sun L."/>
            <person name="Yuan J."/>
            <person name="Sun Y."/>
            <person name="Gao Y."/>
            <person name="Zhang L."/>
            <person name="Li S."/>
            <person name="Dai H."/>
            <person name="Hamel J.F."/>
            <person name="Liu C."/>
            <person name="Yu Y."/>
            <person name="Liu S."/>
            <person name="Lin W."/>
            <person name="Guo K."/>
            <person name="Jin S."/>
            <person name="Xu P."/>
            <person name="Storey K.B."/>
            <person name="Huan P."/>
            <person name="Zhang T."/>
            <person name="Zhou Y."/>
            <person name="Zhang J."/>
            <person name="Lin C."/>
            <person name="Li X."/>
            <person name="Xing L."/>
            <person name="Huo D."/>
            <person name="Sun M."/>
            <person name="Wang L."/>
            <person name="Mercier A."/>
            <person name="Li F."/>
            <person name="Yang H."/>
            <person name="Xiang J."/>
        </authorList>
    </citation>
    <scope>NUCLEOTIDE SEQUENCE [LARGE SCALE GENOMIC DNA]</scope>
    <source>
        <strain evidence="1">Shaxun</strain>
        <tissue evidence="1">Muscle</tissue>
    </source>
</reference>
<comment type="caution">
    <text evidence="1">The sequence shown here is derived from an EMBL/GenBank/DDBJ whole genome shotgun (WGS) entry which is preliminary data.</text>
</comment>
<sequence>MENLVMCSTIGAVKLQQAAKEKDDTGILLKIENKDSVAIKSNITSYATQITQVALNIDGAIATTHPTVFKRFMDGDFAVQRSQNGFAKIACDQTIEQTANRDCKTKGGMVGFTTNKGAVNRWIWSHHARGEITRECELMAGKGERACGSSHLLLARMKQDKSDVSRIIETVNSMVNPSVHYEKVLVNIT</sequence>
<dbReference type="PANTHER" id="PTHR47018">
    <property type="entry name" value="CXC DOMAIN-CONTAINING PROTEIN-RELATED"/>
    <property type="match status" value="1"/>
</dbReference>
<protein>
    <submittedName>
        <fullName evidence="1">Uncharacterized protein</fullName>
    </submittedName>
</protein>
<dbReference type="EMBL" id="MRZV01000825">
    <property type="protein sequence ID" value="PIK43799.1"/>
    <property type="molecule type" value="Genomic_DNA"/>
</dbReference>
<dbReference type="AlphaFoldDB" id="A0A2G8K779"/>
<organism evidence="1 2">
    <name type="scientific">Stichopus japonicus</name>
    <name type="common">Sea cucumber</name>
    <dbReference type="NCBI Taxonomy" id="307972"/>
    <lineage>
        <taxon>Eukaryota</taxon>
        <taxon>Metazoa</taxon>
        <taxon>Echinodermata</taxon>
        <taxon>Eleutherozoa</taxon>
        <taxon>Echinozoa</taxon>
        <taxon>Holothuroidea</taxon>
        <taxon>Aspidochirotacea</taxon>
        <taxon>Aspidochirotida</taxon>
        <taxon>Stichopodidae</taxon>
        <taxon>Apostichopus</taxon>
    </lineage>
</organism>
<evidence type="ECO:0000313" key="1">
    <source>
        <dbReference type="EMBL" id="PIK43799.1"/>
    </source>
</evidence>
<keyword evidence="2" id="KW-1185">Reference proteome</keyword>
<evidence type="ECO:0000313" key="2">
    <source>
        <dbReference type="Proteomes" id="UP000230750"/>
    </source>
</evidence>
<proteinExistence type="predicted"/>